<comment type="catalytic activity">
    <reaction evidence="4">
        <text>[protein]-C-terminal S-[(2E,6E)-farnesyl]-L-cysteine methyl ester + H2O = [protein]-C-terminal S-[(2E,6E)-farnesyl]-L-cysteine + methanol + H(+)</text>
        <dbReference type="Rhea" id="RHEA:48520"/>
        <dbReference type="Rhea" id="RHEA-COMP:12125"/>
        <dbReference type="Rhea" id="RHEA-COMP:12126"/>
        <dbReference type="ChEBI" id="CHEBI:15377"/>
        <dbReference type="ChEBI" id="CHEBI:15378"/>
        <dbReference type="ChEBI" id="CHEBI:17790"/>
        <dbReference type="ChEBI" id="CHEBI:90510"/>
        <dbReference type="ChEBI" id="CHEBI:90511"/>
        <dbReference type="EC" id="3.1.1.n2"/>
    </reaction>
</comment>
<feature type="domain" description="BD-FAE-like" evidence="6">
    <location>
        <begin position="166"/>
        <end position="287"/>
    </location>
</feature>
<keyword evidence="5" id="KW-0812">Transmembrane</keyword>
<comment type="caution">
    <text evidence="7">The sequence shown here is derived from an EMBL/GenBank/DDBJ whole genome shotgun (WGS) entry which is preliminary data.</text>
</comment>
<evidence type="ECO:0000256" key="3">
    <source>
        <dbReference type="ARBA" id="ARBA00038928"/>
    </source>
</evidence>
<accession>A0AAE0CE42</accession>
<sequence>MSKGPITLGVEQGLAQTSPLNASEFADVVVEVENHQSDTVVTEVDPASLQSSLPLIVASQHEEKEVTLIELEPPDTGKALRESVRSDDQTTGFWRVLRVAFFPLWFPIQVVVQATVVCVLWVWNLLRLVFFAFIMMPGFLSSLYFYLFSRQIQKGIKYGDASRNRLDVYRPKTAPSDSEKFPVLIFVTGGAWVLGHRAWGMFFGQRLIRAGIVVVSLDYRNFPFARNMENICTDVNTGISWVLRNLEDFQGDPGQVFLMGQSAGGMLTALTMLRQAERIANTTEHDTQTPALGSTPGTWDPRSLKGYIGVSGVYDCEAEKRYLKEERWIYNRVFSLMCRVNSRDATTELSPLHVLQHVAMSTDGKLPQFLPRAALIMHGGLDRAVPFTIAESFHRGLEEAGVSSELKLYFKGHTEPMLQDSYKNYDKLIEDLARFIKDDPTMTFTYLNILPQRLLQIASWISPF</sequence>
<dbReference type="EC" id="3.1.1.n2" evidence="3"/>
<dbReference type="SUPFAM" id="SSF53474">
    <property type="entry name" value="alpha/beta-Hydrolases"/>
    <property type="match status" value="1"/>
</dbReference>
<evidence type="ECO:0000259" key="6">
    <source>
        <dbReference type="Pfam" id="PF20434"/>
    </source>
</evidence>
<dbReference type="InterPro" id="IPR049492">
    <property type="entry name" value="BD-FAE-like_dom"/>
</dbReference>
<evidence type="ECO:0000256" key="4">
    <source>
        <dbReference type="ARBA" id="ARBA00049507"/>
    </source>
</evidence>
<evidence type="ECO:0000256" key="1">
    <source>
        <dbReference type="ARBA" id="ARBA00022801"/>
    </source>
</evidence>
<protein>
    <recommendedName>
        <fullName evidence="3">protein-S-isoprenylcysteine alpha-carbonyl methylesterase</fullName>
        <ecNumber evidence="3">3.1.1.n2</ecNumber>
    </recommendedName>
</protein>
<evidence type="ECO:0000256" key="5">
    <source>
        <dbReference type="SAM" id="Phobius"/>
    </source>
</evidence>
<keyword evidence="5" id="KW-1133">Transmembrane helix</keyword>
<organism evidence="7 8">
    <name type="scientific">Cymbomonas tetramitiformis</name>
    <dbReference type="NCBI Taxonomy" id="36881"/>
    <lineage>
        <taxon>Eukaryota</taxon>
        <taxon>Viridiplantae</taxon>
        <taxon>Chlorophyta</taxon>
        <taxon>Pyramimonadophyceae</taxon>
        <taxon>Pyramimonadales</taxon>
        <taxon>Pyramimonadaceae</taxon>
        <taxon>Cymbomonas</taxon>
    </lineage>
</organism>
<dbReference type="InterPro" id="IPR050300">
    <property type="entry name" value="GDXG_lipolytic_enzyme"/>
</dbReference>
<dbReference type="Gene3D" id="3.40.50.1820">
    <property type="entry name" value="alpha/beta hydrolase"/>
    <property type="match status" value="1"/>
</dbReference>
<dbReference type="Proteomes" id="UP001190700">
    <property type="component" value="Unassembled WGS sequence"/>
</dbReference>
<reference evidence="7 8" key="1">
    <citation type="journal article" date="2015" name="Genome Biol. Evol.">
        <title>Comparative Genomics of a Bacterivorous Green Alga Reveals Evolutionary Causalities and Consequences of Phago-Mixotrophic Mode of Nutrition.</title>
        <authorList>
            <person name="Burns J.A."/>
            <person name="Paasch A."/>
            <person name="Narechania A."/>
            <person name="Kim E."/>
        </authorList>
    </citation>
    <scope>NUCLEOTIDE SEQUENCE [LARGE SCALE GENOMIC DNA]</scope>
    <source>
        <strain evidence="7 8">PLY_AMNH</strain>
    </source>
</reference>
<dbReference type="AlphaFoldDB" id="A0AAE0CE42"/>
<evidence type="ECO:0000313" key="7">
    <source>
        <dbReference type="EMBL" id="KAK3252177.1"/>
    </source>
</evidence>
<gene>
    <name evidence="7" type="ORF">CYMTET_38513</name>
</gene>
<dbReference type="Pfam" id="PF20434">
    <property type="entry name" value="BD-FAE"/>
    <property type="match status" value="1"/>
</dbReference>
<keyword evidence="5" id="KW-0472">Membrane</keyword>
<proteinExistence type="inferred from homology"/>
<feature type="transmembrane region" description="Helical" evidence="5">
    <location>
        <begin position="129"/>
        <end position="148"/>
    </location>
</feature>
<comment type="similarity">
    <text evidence="2">Belongs to the AB hydrolase superfamily. Isoprenylcysteine methylesterase family.</text>
</comment>
<feature type="transmembrane region" description="Helical" evidence="5">
    <location>
        <begin position="99"/>
        <end position="123"/>
    </location>
</feature>
<evidence type="ECO:0000313" key="8">
    <source>
        <dbReference type="Proteomes" id="UP001190700"/>
    </source>
</evidence>
<dbReference type="PANTHER" id="PTHR48081:SF33">
    <property type="entry name" value="KYNURENINE FORMAMIDASE"/>
    <property type="match status" value="1"/>
</dbReference>
<dbReference type="GO" id="GO:0016787">
    <property type="term" value="F:hydrolase activity"/>
    <property type="evidence" value="ECO:0007669"/>
    <property type="project" value="UniProtKB-KW"/>
</dbReference>
<dbReference type="PANTHER" id="PTHR48081">
    <property type="entry name" value="AB HYDROLASE SUPERFAMILY PROTEIN C4A8.06C"/>
    <property type="match status" value="1"/>
</dbReference>
<name>A0AAE0CE42_9CHLO</name>
<evidence type="ECO:0000256" key="2">
    <source>
        <dbReference type="ARBA" id="ARBA00038028"/>
    </source>
</evidence>
<keyword evidence="8" id="KW-1185">Reference proteome</keyword>
<dbReference type="InterPro" id="IPR029058">
    <property type="entry name" value="AB_hydrolase_fold"/>
</dbReference>
<dbReference type="EMBL" id="LGRX02025583">
    <property type="protein sequence ID" value="KAK3252177.1"/>
    <property type="molecule type" value="Genomic_DNA"/>
</dbReference>
<keyword evidence="1" id="KW-0378">Hydrolase</keyword>